<protein>
    <recommendedName>
        <fullName evidence="2">Reverse transcriptase domain-containing protein</fullName>
    </recommendedName>
</protein>
<dbReference type="EMBL" id="BKCJ010001415">
    <property type="protein sequence ID" value="GEU41264.1"/>
    <property type="molecule type" value="Genomic_DNA"/>
</dbReference>
<evidence type="ECO:0008006" key="2">
    <source>
        <dbReference type="Google" id="ProtNLM"/>
    </source>
</evidence>
<reference evidence="1" key="1">
    <citation type="journal article" date="2019" name="Sci. Rep.">
        <title>Draft genome of Tanacetum cinerariifolium, the natural source of mosquito coil.</title>
        <authorList>
            <person name="Yamashiro T."/>
            <person name="Shiraishi A."/>
            <person name="Satake H."/>
            <person name="Nakayama K."/>
        </authorList>
    </citation>
    <scope>NUCLEOTIDE SEQUENCE</scope>
</reference>
<sequence length="219" mass="25625">MEDLKQKYLYEMKSMNNQIQIEDYRNERIDIHYKRECEIKIDELKVNFNGMSIEINKKKELWQQEQAANLKDSLIMGDEDLHTIPEKESDEFIKSSVGDLVPILNDDFTSSDDESLSDEDVPKDKVKIYSNPLFEFDDEYIFSDENPLFDEVLEDIENKDFYISNMDEPNLFVTTLSDSNEDECFDPGGDVDEINAFDIPSDFEDGYYDSKGDVLYLES</sequence>
<comment type="caution">
    <text evidence="1">The sequence shown here is derived from an EMBL/GenBank/DDBJ whole genome shotgun (WGS) entry which is preliminary data.</text>
</comment>
<name>A0A6L2K043_TANCI</name>
<evidence type="ECO:0000313" key="1">
    <source>
        <dbReference type="EMBL" id="GEU41264.1"/>
    </source>
</evidence>
<dbReference type="AlphaFoldDB" id="A0A6L2K043"/>
<gene>
    <name evidence="1" type="ORF">Tci_013242</name>
</gene>
<proteinExistence type="predicted"/>
<accession>A0A6L2K043</accession>
<organism evidence="1">
    <name type="scientific">Tanacetum cinerariifolium</name>
    <name type="common">Dalmatian daisy</name>
    <name type="synonym">Chrysanthemum cinerariifolium</name>
    <dbReference type="NCBI Taxonomy" id="118510"/>
    <lineage>
        <taxon>Eukaryota</taxon>
        <taxon>Viridiplantae</taxon>
        <taxon>Streptophyta</taxon>
        <taxon>Embryophyta</taxon>
        <taxon>Tracheophyta</taxon>
        <taxon>Spermatophyta</taxon>
        <taxon>Magnoliopsida</taxon>
        <taxon>eudicotyledons</taxon>
        <taxon>Gunneridae</taxon>
        <taxon>Pentapetalae</taxon>
        <taxon>asterids</taxon>
        <taxon>campanulids</taxon>
        <taxon>Asterales</taxon>
        <taxon>Asteraceae</taxon>
        <taxon>Asteroideae</taxon>
        <taxon>Anthemideae</taxon>
        <taxon>Anthemidinae</taxon>
        <taxon>Tanacetum</taxon>
    </lineage>
</organism>